<organism evidence="3 4">
    <name type="scientific">Halteria grandinella</name>
    <dbReference type="NCBI Taxonomy" id="5974"/>
    <lineage>
        <taxon>Eukaryota</taxon>
        <taxon>Sar</taxon>
        <taxon>Alveolata</taxon>
        <taxon>Ciliophora</taxon>
        <taxon>Intramacronucleata</taxon>
        <taxon>Spirotrichea</taxon>
        <taxon>Stichotrichia</taxon>
        <taxon>Sporadotrichida</taxon>
        <taxon>Halteriidae</taxon>
        <taxon>Halteria</taxon>
    </lineage>
</organism>
<dbReference type="AlphaFoldDB" id="A0A8J8NR05"/>
<reference evidence="3" key="1">
    <citation type="submission" date="2019-06" db="EMBL/GenBank/DDBJ databases">
        <authorList>
            <person name="Zheng W."/>
        </authorList>
    </citation>
    <scope>NUCLEOTIDE SEQUENCE</scope>
    <source>
        <strain evidence="3">QDHG01</strain>
    </source>
</reference>
<accession>A0A8J8NR05</accession>
<evidence type="ECO:0000256" key="1">
    <source>
        <dbReference type="SAM" id="Coils"/>
    </source>
</evidence>
<keyword evidence="4" id="KW-1185">Reference proteome</keyword>
<evidence type="ECO:0000313" key="4">
    <source>
        <dbReference type="Proteomes" id="UP000785679"/>
    </source>
</evidence>
<evidence type="ECO:0000256" key="2">
    <source>
        <dbReference type="SAM" id="Phobius"/>
    </source>
</evidence>
<feature type="coiled-coil region" evidence="1">
    <location>
        <begin position="357"/>
        <end position="391"/>
    </location>
</feature>
<keyword evidence="2" id="KW-1133">Transmembrane helix</keyword>
<proteinExistence type="predicted"/>
<keyword evidence="2" id="KW-0812">Transmembrane</keyword>
<dbReference type="EMBL" id="RRYP01009636">
    <property type="protein sequence ID" value="TNV78930.1"/>
    <property type="molecule type" value="Genomic_DNA"/>
</dbReference>
<dbReference type="Proteomes" id="UP000785679">
    <property type="component" value="Unassembled WGS sequence"/>
</dbReference>
<keyword evidence="2" id="KW-0472">Membrane</keyword>
<gene>
    <name evidence="3" type="ORF">FGO68_gene16715</name>
</gene>
<name>A0A8J8NR05_HALGN</name>
<sequence>MKRYDVDRSFVNLQTYIIDQTKEDEVEWIVADCKTQCMEMNLWQLYKSLASTEVIVALNSVENFICKNVTLVLINNTNKVNEDYFEVLASDTMSRYYAEEGSCYYRLGAMMNEIQRLNLQKQMESQAPFSFYGQNPYELDETEEPQFFDTDLGITLNGLPKNAEIYLRFNDKQVSEAGLSQNLRESRHFKAHQKLDVMLGIIKYTNFETIVQGFTDPMTDSFFSNSLGNYVSTIDGEIDSTARIAFTANPKLLIYTRYPSQFLSALVKIGGLLGLLKVMFLFSFYHRRLFEQKVLKKLDTQRSENFDNVPLVESVLLQKHLNYTDHCDTQGSMLMQQERKNEVNGAKFEELFTFENFMKIMQNNQRLQQRMNEMERRHELQIEQLAKQIKQKC</sequence>
<keyword evidence="1" id="KW-0175">Coiled coil</keyword>
<comment type="caution">
    <text evidence="3">The sequence shown here is derived from an EMBL/GenBank/DDBJ whole genome shotgun (WGS) entry which is preliminary data.</text>
</comment>
<protein>
    <submittedName>
        <fullName evidence="3">Uncharacterized protein</fullName>
    </submittedName>
</protein>
<feature type="transmembrane region" description="Helical" evidence="2">
    <location>
        <begin position="262"/>
        <end position="285"/>
    </location>
</feature>
<evidence type="ECO:0000313" key="3">
    <source>
        <dbReference type="EMBL" id="TNV78930.1"/>
    </source>
</evidence>